<evidence type="ECO:0000313" key="5">
    <source>
        <dbReference type="Proteomes" id="UP000835287"/>
    </source>
</evidence>
<gene>
    <name evidence="2" type="ORF">CFBP1159_13470</name>
    <name evidence="3" type="ORF">XAC301_32740</name>
</gene>
<feature type="chain" id="PRO_5044689823" description="Lipoprotein" evidence="1">
    <location>
        <begin position="26"/>
        <end position="209"/>
    </location>
</feature>
<dbReference type="PROSITE" id="PS51257">
    <property type="entry name" value="PROKAR_LIPOPROTEIN"/>
    <property type="match status" value="1"/>
</dbReference>
<organism evidence="2 4">
    <name type="scientific">Xanthomonas arboricola pv. corylina</name>
    <dbReference type="NCBI Taxonomy" id="487821"/>
    <lineage>
        <taxon>Bacteria</taxon>
        <taxon>Pseudomonadati</taxon>
        <taxon>Pseudomonadota</taxon>
        <taxon>Gammaproteobacteria</taxon>
        <taxon>Lysobacterales</taxon>
        <taxon>Lysobacteraceae</taxon>
        <taxon>Xanthomonas</taxon>
    </lineage>
</organism>
<protein>
    <recommendedName>
        <fullName evidence="6">Lipoprotein</fullName>
    </recommendedName>
</protein>
<dbReference type="EMBL" id="HG992341">
    <property type="protein sequence ID" value="CAE6737495.1"/>
    <property type="molecule type" value="Genomic_DNA"/>
</dbReference>
<keyword evidence="5" id="KW-1185">Reference proteome</keyword>
<dbReference type="EMBL" id="HG992338">
    <property type="protein sequence ID" value="CAE6817041.1"/>
    <property type="molecule type" value="Genomic_DNA"/>
</dbReference>
<evidence type="ECO:0000313" key="3">
    <source>
        <dbReference type="EMBL" id="CAE6817041.1"/>
    </source>
</evidence>
<reference evidence="4 5" key="1">
    <citation type="submission" date="2021-02" db="EMBL/GenBank/DDBJ databases">
        <authorList>
            <person name="Pothier F. J."/>
        </authorList>
    </citation>
    <scope>NUCLEOTIDE SEQUENCE [LARGE SCALE GENOMIC DNA]</scope>
    <source>
        <strain evidence="3 5">301</strain>
        <strain evidence="2 4">CFBP 1159</strain>
    </source>
</reference>
<accession>A0A8D6UUL0</accession>
<dbReference type="EMBL" id="HG992338">
    <property type="protein sequence ID" value="CAE6817059.1"/>
    <property type="molecule type" value="Genomic_DNA"/>
</dbReference>
<dbReference type="RefSeq" id="WP_146092707.1">
    <property type="nucleotide sequence ID" value="NZ_CP076534.1"/>
</dbReference>
<dbReference type="AlphaFoldDB" id="A0A8D6UUL0"/>
<proteinExistence type="predicted"/>
<dbReference type="Proteomes" id="UP000835287">
    <property type="component" value="Chromosome"/>
</dbReference>
<evidence type="ECO:0000313" key="2">
    <source>
        <dbReference type="EMBL" id="CAE6737469.1"/>
    </source>
</evidence>
<evidence type="ECO:0000313" key="4">
    <source>
        <dbReference type="Proteomes" id="UP000835243"/>
    </source>
</evidence>
<keyword evidence="1" id="KW-0732">Signal</keyword>
<sequence>MRIVTVSAVAGSLLALAGCSSEKMAGSPPSEDPQVGYVVLSVEPVENTTESVRSHQAVGVEGVWPPGFDGGLVLYRLIGPKDVKRAIVQPAFANGRQALQPNDGVFVHGTGPFASVVTAPIGPTPAPFIRTDRPSGPGALVKVMRAEEAGDKIQVAYLDIDGARVKELVVSKSGQLTVDYFRSTSFACVYGSGASAKIYPHWSNQLKCG</sequence>
<dbReference type="EMBL" id="HG992341">
    <property type="protein sequence ID" value="CAE6737469.1"/>
    <property type="molecule type" value="Genomic_DNA"/>
</dbReference>
<name>A0A8D6UUL0_9XANT</name>
<dbReference type="Proteomes" id="UP000835243">
    <property type="component" value="Chromosome"/>
</dbReference>
<evidence type="ECO:0000256" key="1">
    <source>
        <dbReference type="SAM" id="SignalP"/>
    </source>
</evidence>
<feature type="signal peptide" evidence="1">
    <location>
        <begin position="1"/>
        <end position="25"/>
    </location>
</feature>
<evidence type="ECO:0008006" key="6">
    <source>
        <dbReference type="Google" id="ProtNLM"/>
    </source>
</evidence>